<gene>
    <name evidence="1" type="ORF">BJ138DRAFT_1059301</name>
</gene>
<proteinExistence type="predicted"/>
<evidence type="ECO:0000313" key="1">
    <source>
        <dbReference type="EMBL" id="KAH7913308.1"/>
    </source>
</evidence>
<sequence length="567" mass="61423">MVPPSRIASTSRLSHPTIPRVDSPRPLSNHLVAEVFKPKHPHLDTIREPWVLDLQNLAAATSEVRRDVVLVLGEPSLKDLQPILDSSQLSCSLVIIASHKPPVISYPVLPAICCIRLNAPLAGSSASRLMKTLDGAERLARQWRRDGGSGVREISESERETDPISVPSNVFRRSAPASVAPSLSSSTDGLTSRRASQLLKATWTLSKTSLPSLASAVDPLQRAFDAILNFTPSSEGSDRMAILSYAILLSGVARSYLYSASPSPPHSATQSSTKLVSPPTTAYGSRDSFHAGSLKSASSMTVSPLVRARLVHIIQSDKSPFARWLGESLNDYLLKLAHQRMSQRGGLEHPPSFVMPATALCGIVRSQSSAPPSSPPPSSLPSPPHAEAWCVADIILSGMLDSQTSPGNSPYATARAWIGGPNDFSFSDDRSLHSLMRPSPSASVYSRERLRDSGVSWNPMHIHADDQSSTDTGASTPPLVPMKKALHRPVGRMHNELPTPPDSDESSDLSSDHVKVTRRRSVISSAEKGKGVERAMSMRTPRDEKSLLVGKRTRWLFWTSRSRTVTQ</sequence>
<dbReference type="EMBL" id="MU267633">
    <property type="protein sequence ID" value="KAH7913308.1"/>
    <property type="molecule type" value="Genomic_DNA"/>
</dbReference>
<name>A0ACB8AJZ6_9AGAM</name>
<reference evidence="1" key="1">
    <citation type="journal article" date="2021" name="New Phytol.">
        <title>Evolutionary innovations through gain and loss of genes in the ectomycorrhizal Boletales.</title>
        <authorList>
            <person name="Wu G."/>
            <person name="Miyauchi S."/>
            <person name="Morin E."/>
            <person name="Kuo A."/>
            <person name="Drula E."/>
            <person name="Varga T."/>
            <person name="Kohler A."/>
            <person name="Feng B."/>
            <person name="Cao Y."/>
            <person name="Lipzen A."/>
            <person name="Daum C."/>
            <person name="Hundley H."/>
            <person name="Pangilinan J."/>
            <person name="Johnson J."/>
            <person name="Barry K."/>
            <person name="LaButti K."/>
            <person name="Ng V."/>
            <person name="Ahrendt S."/>
            <person name="Min B."/>
            <person name="Choi I.G."/>
            <person name="Park H."/>
            <person name="Plett J.M."/>
            <person name="Magnuson J."/>
            <person name="Spatafora J.W."/>
            <person name="Nagy L.G."/>
            <person name="Henrissat B."/>
            <person name="Grigoriev I.V."/>
            <person name="Yang Z.L."/>
            <person name="Xu J."/>
            <person name="Martin F.M."/>
        </authorList>
    </citation>
    <scope>NUCLEOTIDE SEQUENCE</scope>
    <source>
        <strain evidence="1">ATCC 28755</strain>
    </source>
</reference>
<dbReference type="Proteomes" id="UP000790377">
    <property type="component" value="Unassembled WGS sequence"/>
</dbReference>
<accession>A0ACB8AJZ6</accession>
<protein>
    <submittedName>
        <fullName evidence="1">Uncharacterized protein</fullName>
    </submittedName>
</protein>
<evidence type="ECO:0000313" key="2">
    <source>
        <dbReference type="Proteomes" id="UP000790377"/>
    </source>
</evidence>
<keyword evidence="2" id="KW-1185">Reference proteome</keyword>
<organism evidence="1 2">
    <name type="scientific">Hygrophoropsis aurantiaca</name>
    <dbReference type="NCBI Taxonomy" id="72124"/>
    <lineage>
        <taxon>Eukaryota</taxon>
        <taxon>Fungi</taxon>
        <taxon>Dikarya</taxon>
        <taxon>Basidiomycota</taxon>
        <taxon>Agaricomycotina</taxon>
        <taxon>Agaricomycetes</taxon>
        <taxon>Agaricomycetidae</taxon>
        <taxon>Boletales</taxon>
        <taxon>Coniophorineae</taxon>
        <taxon>Hygrophoropsidaceae</taxon>
        <taxon>Hygrophoropsis</taxon>
    </lineage>
</organism>
<comment type="caution">
    <text evidence="1">The sequence shown here is derived from an EMBL/GenBank/DDBJ whole genome shotgun (WGS) entry which is preliminary data.</text>
</comment>